<dbReference type="PANTHER" id="PTHR10429">
    <property type="entry name" value="DNA-3-METHYLADENINE GLYCOSYLASE"/>
    <property type="match status" value="1"/>
</dbReference>
<proteinExistence type="inferred from homology"/>
<dbReference type="GO" id="GO:0006284">
    <property type="term" value="P:base-excision repair"/>
    <property type="evidence" value="ECO:0007669"/>
    <property type="project" value="InterPro"/>
</dbReference>
<dbReference type="AlphaFoldDB" id="A0A3B0UMX6"/>
<evidence type="ECO:0000256" key="2">
    <source>
        <dbReference type="ARBA" id="ARBA00022763"/>
    </source>
</evidence>
<evidence type="ECO:0000256" key="4">
    <source>
        <dbReference type="ARBA" id="ARBA00023204"/>
    </source>
</evidence>
<dbReference type="Gene3D" id="3.10.300.10">
    <property type="entry name" value="Methylpurine-DNA glycosylase (MPG)"/>
    <property type="match status" value="1"/>
</dbReference>
<dbReference type="HAMAP" id="MF_00527">
    <property type="entry name" value="3MGH"/>
    <property type="match status" value="1"/>
</dbReference>
<name>A0A3B0UMX6_9ZZZZ</name>
<organism evidence="5">
    <name type="scientific">hydrothermal vent metagenome</name>
    <dbReference type="NCBI Taxonomy" id="652676"/>
    <lineage>
        <taxon>unclassified sequences</taxon>
        <taxon>metagenomes</taxon>
        <taxon>ecological metagenomes</taxon>
    </lineage>
</organism>
<keyword evidence="2" id="KW-0227">DNA damage</keyword>
<dbReference type="InterPro" id="IPR003180">
    <property type="entry name" value="MPG"/>
</dbReference>
<accession>A0A3B0UMX6</accession>
<dbReference type="CDD" id="cd00540">
    <property type="entry name" value="AAG"/>
    <property type="match status" value="1"/>
</dbReference>
<dbReference type="InterPro" id="IPR011034">
    <property type="entry name" value="Formyl_transferase-like_C_sf"/>
</dbReference>
<keyword evidence="4" id="KW-0234">DNA repair</keyword>
<keyword evidence="3 5" id="KW-0378">Hydrolase</keyword>
<dbReference type="EMBL" id="UOEV01000025">
    <property type="protein sequence ID" value="VAW32148.1"/>
    <property type="molecule type" value="Genomic_DNA"/>
</dbReference>
<dbReference type="PANTHER" id="PTHR10429:SF0">
    <property type="entry name" value="DNA-3-METHYLADENINE GLYCOSYLASE"/>
    <property type="match status" value="1"/>
</dbReference>
<dbReference type="EC" id="3.2.2.21" evidence="5"/>
<dbReference type="Pfam" id="PF02245">
    <property type="entry name" value="Pur_DNA_glyco"/>
    <property type="match status" value="1"/>
</dbReference>
<comment type="similarity">
    <text evidence="1">Belongs to the DNA glycosylase MPG family.</text>
</comment>
<evidence type="ECO:0000256" key="1">
    <source>
        <dbReference type="ARBA" id="ARBA00009232"/>
    </source>
</evidence>
<dbReference type="SUPFAM" id="SSF50486">
    <property type="entry name" value="FMT C-terminal domain-like"/>
    <property type="match status" value="1"/>
</dbReference>
<dbReference type="GO" id="GO:0003677">
    <property type="term" value="F:DNA binding"/>
    <property type="evidence" value="ECO:0007669"/>
    <property type="project" value="InterPro"/>
</dbReference>
<dbReference type="InterPro" id="IPR036995">
    <property type="entry name" value="MPG_sf"/>
</dbReference>
<reference evidence="5" key="1">
    <citation type="submission" date="2018-06" db="EMBL/GenBank/DDBJ databases">
        <authorList>
            <person name="Zhirakovskaya E."/>
        </authorList>
    </citation>
    <scope>NUCLEOTIDE SEQUENCE</scope>
</reference>
<sequence>MIQIKSKSNSSSKKLSHKWFADDSVVLAKKLLGKTIRKGSCEGIIVETEAYGTDPASHAHHITPRSKPMRDTYGAWYVYFTYGMYHCVNVTTNKDGIGAVLIRAVEPVRNIKLMQKRRSSKTGKQNIPVRNLCSGPAKLCQSFGITTRENVTPIGGDFAIYDAPDLPEKAIVSSTRIGIKNGTELPWRFFIKDNPFVSRK</sequence>
<gene>
    <name evidence="5" type="ORF">MNBD_CPR01-14</name>
</gene>
<dbReference type="GO" id="GO:0003905">
    <property type="term" value="F:alkylbase DNA N-glycosylase activity"/>
    <property type="evidence" value="ECO:0007669"/>
    <property type="project" value="UniProtKB-EC"/>
</dbReference>
<dbReference type="NCBIfam" id="TIGR00567">
    <property type="entry name" value="3mg"/>
    <property type="match status" value="1"/>
</dbReference>
<protein>
    <submittedName>
        <fullName evidence="5">DNA-3-methyladenine glycosylase II</fullName>
        <ecNumber evidence="5">3.2.2.21</ecNumber>
    </submittedName>
</protein>
<evidence type="ECO:0000313" key="5">
    <source>
        <dbReference type="EMBL" id="VAW32148.1"/>
    </source>
</evidence>
<evidence type="ECO:0000256" key="3">
    <source>
        <dbReference type="ARBA" id="ARBA00022801"/>
    </source>
</evidence>
<keyword evidence="5" id="KW-0326">Glycosidase</keyword>